<evidence type="ECO:0000313" key="2">
    <source>
        <dbReference type="Proteomes" id="UP000004995"/>
    </source>
</evidence>
<name>K3ZG13_SETIT</name>
<evidence type="ECO:0000313" key="1">
    <source>
        <dbReference type="EnsemblPlants" id="KQL17271"/>
    </source>
</evidence>
<protein>
    <submittedName>
        <fullName evidence="1">Uncharacterized protein</fullName>
    </submittedName>
</protein>
<dbReference type="EMBL" id="AGNK02002134">
    <property type="status" value="NOT_ANNOTATED_CDS"/>
    <property type="molecule type" value="Genomic_DNA"/>
</dbReference>
<reference evidence="1" key="2">
    <citation type="submission" date="2018-08" db="UniProtKB">
        <authorList>
            <consortium name="EnsemblPlants"/>
        </authorList>
    </citation>
    <scope>IDENTIFICATION</scope>
    <source>
        <strain evidence="1">Yugu1</strain>
    </source>
</reference>
<dbReference type="InParanoid" id="K3ZG13"/>
<proteinExistence type="predicted"/>
<reference evidence="2" key="1">
    <citation type="journal article" date="2012" name="Nat. Biotechnol.">
        <title>Reference genome sequence of the model plant Setaria.</title>
        <authorList>
            <person name="Bennetzen J.L."/>
            <person name="Schmutz J."/>
            <person name="Wang H."/>
            <person name="Percifield R."/>
            <person name="Hawkins J."/>
            <person name="Pontaroli A.C."/>
            <person name="Estep M."/>
            <person name="Feng L."/>
            <person name="Vaughn J.N."/>
            <person name="Grimwood J."/>
            <person name="Jenkins J."/>
            <person name="Barry K."/>
            <person name="Lindquist E."/>
            <person name="Hellsten U."/>
            <person name="Deshpande S."/>
            <person name="Wang X."/>
            <person name="Wu X."/>
            <person name="Mitros T."/>
            <person name="Triplett J."/>
            <person name="Yang X."/>
            <person name="Ye C.Y."/>
            <person name="Mauro-Herrera M."/>
            <person name="Wang L."/>
            <person name="Li P."/>
            <person name="Sharma M."/>
            <person name="Sharma R."/>
            <person name="Ronald P.C."/>
            <person name="Panaud O."/>
            <person name="Kellogg E.A."/>
            <person name="Brutnell T.P."/>
            <person name="Doust A.N."/>
            <person name="Tuskan G.A."/>
            <person name="Rokhsar D."/>
            <person name="Devos K.M."/>
        </authorList>
    </citation>
    <scope>NUCLEOTIDE SEQUENCE [LARGE SCALE GENOMIC DNA]</scope>
    <source>
        <strain evidence="2">cv. Yugu1</strain>
    </source>
</reference>
<sequence length="30" mass="3334">MLAYGRSIITQCVEMLVLEKDCSNDLSSLT</sequence>
<dbReference type="HOGENOM" id="CLU_3407019_0_0_1"/>
<dbReference type="AlphaFoldDB" id="K3ZG13"/>
<dbReference type="EnsemblPlants" id="KQL17271">
    <property type="protein sequence ID" value="KQL17271"/>
    <property type="gene ID" value="SETIT_025515mg"/>
</dbReference>
<accession>K3ZG13</accession>
<dbReference type="Gramene" id="KQL17271">
    <property type="protein sequence ID" value="KQL17271"/>
    <property type="gene ID" value="SETIT_025515mg"/>
</dbReference>
<keyword evidence="2" id="KW-1185">Reference proteome</keyword>
<organism evidence="1 2">
    <name type="scientific">Setaria italica</name>
    <name type="common">Foxtail millet</name>
    <name type="synonym">Panicum italicum</name>
    <dbReference type="NCBI Taxonomy" id="4555"/>
    <lineage>
        <taxon>Eukaryota</taxon>
        <taxon>Viridiplantae</taxon>
        <taxon>Streptophyta</taxon>
        <taxon>Embryophyta</taxon>
        <taxon>Tracheophyta</taxon>
        <taxon>Spermatophyta</taxon>
        <taxon>Magnoliopsida</taxon>
        <taxon>Liliopsida</taxon>
        <taxon>Poales</taxon>
        <taxon>Poaceae</taxon>
        <taxon>PACMAD clade</taxon>
        <taxon>Panicoideae</taxon>
        <taxon>Panicodae</taxon>
        <taxon>Paniceae</taxon>
        <taxon>Cenchrinae</taxon>
        <taxon>Setaria</taxon>
    </lineage>
</organism>
<dbReference type="Proteomes" id="UP000004995">
    <property type="component" value="Unassembled WGS sequence"/>
</dbReference>